<dbReference type="GO" id="GO:0003700">
    <property type="term" value="F:DNA-binding transcription factor activity"/>
    <property type="evidence" value="ECO:0007669"/>
    <property type="project" value="InterPro"/>
</dbReference>
<evidence type="ECO:0000259" key="6">
    <source>
        <dbReference type="SMART" id="SM00906"/>
    </source>
</evidence>
<feature type="compositionally biased region" description="Basic and acidic residues" evidence="5">
    <location>
        <begin position="98"/>
        <end position="109"/>
    </location>
</feature>
<reference evidence="7 8" key="1">
    <citation type="submission" date="2017-03" db="EMBL/GenBank/DDBJ databases">
        <title>Genomes of endolithic fungi from Antarctica.</title>
        <authorList>
            <person name="Coleine C."/>
            <person name="Masonjones S."/>
            <person name="Stajich J.E."/>
        </authorList>
    </citation>
    <scope>NUCLEOTIDE SEQUENCE [LARGE SCALE GENOMIC DNA]</scope>
    <source>
        <strain evidence="7 8">CCFEE 6314</strain>
    </source>
</reference>
<keyword evidence="4" id="KW-0539">Nucleus</keyword>
<organism evidence="7 8">
    <name type="scientific">Exophiala mesophila</name>
    <name type="common">Black yeast-like fungus</name>
    <dbReference type="NCBI Taxonomy" id="212818"/>
    <lineage>
        <taxon>Eukaryota</taxon>
        <taxon>Fungi</taxon>
        <taxon>Dikarya</taxon>
        <taxon>Ascomycota</taxon>
        <taxon>Pezizomycotina</taxon>
        <taxon>Eurotiomycetes</taxon>
        <taxon>Chaetothyriomycetidae</taxon>
        <taxon>Chaetothyriales</taxon>
        <taxon>Herpotrichiellaceae</taxon>
        <taxon>Exophiala</taxon>
    </lineage>
</organism>
<feature type="region of interest" description="Disordered" evidence="5">
    <location>
        <begin position="97"/>
        <end position="117"/>
    </location>
</feature>
<evidence type="ECO:0000313" key="8">
    <source>
        <dbReference type="Proteomes" id="UP000288859"/>
    </source>
</evidence>
<comment type="caution">
    <text evidence="7">The sequence shown here is derived from an EMBL/GenBank/DDBJ whole genome shotgun (WGS) entry which is preliminary data.</text>
</comment>
<keyword evidence="2" id="KW-0479">Metal-binding</keyword>
<feature type="region of interest" description="Disordered" evidence="5">
    <location>
        <begin position="150"/>
        <end position="173"/>
    </location>
</feature>
<keyword evidence="3" id="KW-0238">DNA-binding</keyword>
<dbReference type="EMBL" id="NAJM01000004">
    <property type="protein sequence ID" value="RVX74317.1"/>
    <property type="molecule type" value="Genomic_DNA"/>
</dbReference>
<dbReference type="Proteomes" id="UP000288859">
    <property type="component" value="Unassembled WGS sequence"/>
</dbReference>
<dbReference type="GO" id="GO:0008270">
    <property type="term" value="F:zinc ion binding"/>
    <property type="evidence" value="ECO:0007669"/>
    <property type="project" value="InterPro"/>
</dbReference>
<dbReference type="OrthoDB" id="4320670at2759"/>
<feature type="domain" description="Xylanolytic transcriptional activator regulatory" evidence="6">
    <location>
        <begin position="315"/>
        <end position="388"/>
    </location>
</feature>
<evidence type="ECO:0000256" key="1">
    <source>
        <dbReference type="ARBA" id="ARBA00004123"/>
    </source>
</evidence>
<sequence>MGRRRLGVVGNISARHGKRSRPSAIRDPYSLSDKQVQVWRRIRKSKAASAEKERRLPVHKTNAATVTGLENDTVLERLRSLEQHINRMDKAFQIGLNDQDHDNHNHNDDPTTTSAESSNMEIFKVATNKEAIASLSSHINALKKALLPTSNHSQASASTSSPPESVENDETRGTTSYLCDLPSIHQIKGLVSLYFEQLNNFFPCIEPRQFRERLAQIEVDDQVVSGEGRVQIVVKPCSRTFLMMMCMVLALATYLDLSNHEAKIDTTPGWRYFLMAEEMAGKEYRLRHECIDLDLVRYHTVKSMYLIHVERLTAASQSIGTAIQLAFNVGLNDETKWSHRSEADQRACRLLWWTIFYMDRRVAQKSWKPYLIRENEFRVEEVEGVDPLALGAAFDMEAYTESESKLLINRYVQTEIVWARLWGSVWDSLFAARALTRAGRAEEIEVLDAKILHAQRQFHQSLQWETAQLSSYEAAGETEGQIRSRLVARVRMNLLRLIIRQSWQRTTADDTRGAQICVQLATETIEAILAFMNSTANPVSFGLTAVECVVEAMCHLVPHLQCPVVQDANSAQYSFTKAVDFLQDLSKVLGVARRALVALGEIADKGWQNVFTMDRGFSLDYMSLSPNDLLMFRQDVSTDMFLSEWPEICLPGPGLGTGV</sequence>
<gene>
    <name evidence="7" type="ORF">B0A52_01442</name>
</gene>
<dbReference type="Pfam" id="PF04082">
    <property type="entry name" value="Fungal_trans"/>
    <property type="match status" value="1"/>
</dbReference>
<dbReference type="PANTHER" id="PTHR46910">
    <property type="entry name" value="TRANSCRIPTION FACTOR PDR1"/>
    <property type="match status" value="1"/>
</dbReference>
<dbReference type="GO" id="GO:0006351">
    <property type="term" value="P:DNA-templated transcription"/>
    <property type="evidence" value="ECO:0007669"/>
    <property type="project" value="InterPro"/>
</dbReference>
<evidence type="ECO:0000256" key="2">
    <source>
        <dbReference type="ARBA" id="ARBA00022723"/>
    </source>
</evidence>
<accession>A0A438NEZ9</accession>
<dbReference type="VEuPathDB" id="FungiDB:PV10_07494"/>
<dbReference type="PANTHER" id="PTHR46910:SF3">
    <property type="entry name" value="HALOTOLERANCE PROTEIN 9-RELATED"/>
    <property type="match status" value="1"/>
</dbReference>
<evidence type="ECO:0000256" key="5">
    <source>
        <dbReference type="SAM" id="MobiDB-lite"/>
    </source>
</evidence>
<evidence type="ECO:0000256" key="4">
    <source>
        <dbReference type="ARBA" id="ARBA00023242"/>
    </source>
</evidence>
<evidence type="ECO:0000313" key="7">
    <source>
        <dbReference type="EMBL" id="RVX74317.1"/>
    </source>
</evidence>
<dbReference type="InterPro" id="IPR050987">
    <property type="entry name" value="AtrR-like"/>
</dbReference>
<feature type="compositionally biased region" description="Low complexity" evidence="5">
    <location>
        <begin position="150"/>
        <end position="165"/>
    </location>
</feature>
<protein>
    <recommendedName>
        <fullName evidence="6">Xylanolytic transcriptional activator regulatory domain-containing protein</fullName>
    </recommendedName>
</protein>
<dbReference type="SMART" id="SM00906">
    <property type="entry name" value="Fungal_trans"/>
    <property type="match status" value="1"/>
</dbReference>
<dbReference type="CDD" id="cd12148">
    <property type="entry name" value="fungal_TF_MHR"/>
    <property type="match status" value="1"/>
</dbReference>
<name>A0A438NEZ9_EXOME</name>
<proteinExistence type="predicted"/>
<dbReference type="GO" id="GO:0005634">
    <property type="term" value="C:nucleus"/>
    <property type="evidence" value="ECO:0007669"/>
    <property type="project" value="UniProtKB-SubCell"/>
</dbReference>
<dbReference type="AlphaFoldDB" id="A0A438NEZ9"/>
<comment type="subcellular location">
    <subcellularLocation>
        <location evidence="1">Nucleus</location>
    </subcellularLocation>
</comment>
<evidence type="ECO:0000256" key="3">
    <source>
        <dbReference type="ARBA" id="ARBA00023125"/>
    </source>
</evidence>
<dbReference type="GO" id="GO:0003677">
    <property type="term" value="F:DNA binding"/>
    <property type="evidence" value="ECO:0007669"/>
    <property type="project" value="UniProtKB-KW"/>
</dbReference>
<dbReference type="InterPro" id="IPR007219">
    <property type="entry name" value="XnlR_reg_dom"/>
</dbReference>